<sequence length="334" mass="37264">MNGIRFRLGKKEPPWIFVNARGEVVGIEAAARYIARGIKFGKEDFTVSVVTPLPAREIVARGKEIRGALQDQVVRLVLGQAHEAPIPWARRVPGWAVTALDRAIPEAAEARRHAFEKWWEVVFESSSAPDLVDLETALLKWAANDLGLTKAETEALVRFQESLEEVGLHLPVANDDREIRGLLVGGNATSPVFLAWAWARRGSIYEEIEAKVGKGSKQVKLALRLLRWWRAGGTTETFILENPDLSVEEVGEVEAALLASEASYEEWMAGEEEEDQGEEGVLYTYEELLEERAQKEALRDALGILGLTPEEALRPEVFPKVRELTLALYPYELA</sequence>
<organism evidence="1">
    <name type="scientific">Thermus caliditerrae</name>
    <dbReference type="NCBI Taxonomy" id="1330700"/>
    <lineage>
        <taxon>Bacteria</taxon>
        <taxon>Thermotogati</taxon>
        <taxon>Deinococcota</taxon>
        <taxon>Deinococci</taxon>
        <taxon>Thermales</taxon>
        <taxon>Thermaceae</taxon>
        <taxon>Thermus</taxon>
    </lineage>
</organism>
<name>A0A7C5RDU7_9DEIN</name>
<reference evidence="1" key="1">
    <citation type="journal article" date="2020" name="mSystems">
        <title>Genome- and Community-Level Interaction Insights into Carbon Utilization and Element Cycling Functions of Hydrothermarchaeota in Hydrothermal Sediment.</title>
        <authorList>
            <person name="Zhou Z."/>
            <person name="Liu Y."/>
            <person name="Xu W."/>
            <person name="Pan J."/>
            <person name="Luo Z.H."/>
            <person name="Li M."/>
        </authorList>
    </citation>
    <scope>NUCLEOTIDE SEQUENCE [LARGE SCALE GENOMIC DNA]</scope>
    <source>
        <strain evidence="1">SpSt-1071</strain>
    </source>
</reference>
<protein>
    <submittedName>
        <fullName evidence="1">Uncharacterized protein</fullName>
    </submittedName>
</protein>
<comment type="caution">
    <text evidence="1">The sequence shown here is derived from an EMBL/GenBank/DDBJ whole genome shotgun (WGS) entry which is preliminary data.</text>
</comment>
<proteinExistence type="predicted"/>
<gene>
    <name evidence="1" type="ORF">ENM28_02020</name>
</gene>
<evidence type="ECO:0000313" key="1">
    <source>
        <dbReference type="EMBL" id="HHM67497.1"/>
    </source>
</evidence>
<dbReference type="AlphaFoldDB" id="A0A7C5RDU7"/>
<accession>A0A7C5RDU7</accession>
<dbReference type="EMBL" id="DRXE01000075">
    <property type="protein sequence ID" value="HHM67497.1"/>
    <property type="molecule type" value="Genomic_DNA"/>
</dbReference>